<evidence type="ECO:0000313" key="3">
    <source>
        <dbReference type="EnsemblMetazoa" id="RPRC003233-PA"/>
    </source>
</evidence>
<feature type="domain" description="HTH psq-type" evidence="2">
    <location>
        <begin position="13"/>
        <end position="53"/>
    </location>
</feature>
<dbReference type="Proteomes" id="UP000015103">
    <property type="component" value="Unassembled WGS sequence"/>
</dbReference>
<sequence length="87" mass="9655">MSKKPRKILAYSQEQIQDALEDIGRGSSVVSAARRHGVPRITLLYKVNGKIKKNRMGPNPILSQEEENILVNWIGTLAKAGFPGEIK</sequence>
<dbReference type="InterPro" id="IPR009057">
    <property type="entry name" value="Homeodomain-like_sf"/>
</dbReference>
<dbReference type="EMBL" id="ACPB03022963">
    <property type="status" value="NOT_ANNOTATED_CDS"/>
    <property type="molecule type" value="Genomic_DNA"/>
</dbReference>
<dbReference type="AlphaFoldDB" id="T1HGR0"/>
<evidence type="ECO:0000259" key="2">
    <source>
        <dbReference type="Pfam" id="PF05225"/>
    </source>
</evidence>
<evidence type="ECO:0000313" key="4">
    <source>
        <dbReference type="Proteomes" id="UP000015103"/>
    </source>
</evidence>
<dbReference type="SUPFAM" id="SSF46689">
    <property type="entry name" value="Homeodomain-like"/>
    <property type="match status" value="1"/>
</dbReference>
<dbReference type="InParanoid" id="T1HGR0"/>
<dbReference type="GO" id="GO:0005634">
    <property type="term" value="C:nucleus"/>
    <property type="evidence" value="ECO:0007669"/>
    <property type="project" value="UniProtKB-SubCell"/>
</dbReference>
<protein>
    <submittedName>
        <fullName evidence="3">HTH psq-type domain-containing protein</fullName>
    </submittedName>
</protein>
<dbReference type="HOGENOM" id="CLU_2486134_0_0_1"/>
<reference evidence="3" key="1">
    <citation type="submission" date="2015-05" db="UniProtKB">
        <authorList>
            <consortium name="EnsemblMetazoa"/>
        </authorList>
    </citation>
    <scope>IDENTIFICATION</scope>
</reference>
<evidence type="ECO:0000256" key="1">
    <source>
        <dbReference type="ARBA" id="ARBA00004123"/>
    </source>
</evidence>
<dbReference type="EnsemblMetazoa" id="RPRC003233-RA">
    <property type="protein sequence ID" value="RPRC003233-PA"/>
    <property type="gene ID" value="RPRC003233"/>
</dbReference>
<comment type="subcellular location">
    <subcellularLocation>
        <location evidence="1">Nucleus</location>
    </subcellularLocation>
</comment>
<keyword evidence="4" id="KW-1185">Reference proteome</keyword>
<dbReference type="VEuPathDB" id="VectorBase:RPRC003233"/>
<dbReference type="Pfam" id="PF05225">
    <property type="entry name" value="HTH_psq"/>
    <property type="match status" value="1"/>
</dbReference>
<dbReference type="STRING" id="13249.T1HGR0"/>
<organism evidence="3 4">
    <name type="scientific">Rhodnius prolixus</name>
    <name type="common">Triatomid bug</name>
    <dbReference type="NCBI Taxonomy" id="13249"/>
    <lineage>
        <taxon>Eukaryota</taxon>
        <taxon>Metazoa</taxon>
        <taxon>Ecdysozoa</taxon>
        <taxon>Arthropoda</taxon>
        <taxon>Hexapoda</taxon>
        <taxon>Insecta</taxon>
        <taxon>Pterygota</taxon>
        <taxon>Neoptera</taxon>
        <taxon>Paraneoptera</taxon>
        <taxon>Hemiptera</taxon>
        <taxon>Heteroptera</taxon>
        <taxon>Panheteroptera</taxon>
        <taxon>Cimicomorpha</taxon>
        <taxon>Reduviidae</taxon>
        <taxon>Triatominae</taxon>
        <taxon>Rhodnius</taxon>
    </lineage>
</organism>
<dbReference type="Gene3D" id="1.10.10.60">
    <property type="entry name" value="Homeodomain-like"/>
    <property type="match status" value="1"/>
</dbReference>
<accession>T1HGR0</accession>
<proteinExistence type="predicted"/>
<dbReference type="GO" id="GO:0003677">
    <property type="term" value="F:DNA binding"/>
    <property type="evidence" value="ECO:0007669"/>
    <property type="project" value="InterPro"/>
</dbReference>
<name>T1HGR0_RHOPR</name>
<dbReference type="InterPro" id="IPR007889">
    <property type="entry name" value="HTH_Psq"/>
</dbReference>